<evidence type="ECO:0000256" key="4">
    <source>
        <dbReference type="ARBA" id="ARBA00022679"/>
    </source>
</evidence>
<comment type="subcellular location">
    <subcellularLocation>
        <location evidence="1">Membrane</location>
        <topology evidence="1">Multi-pass membrane protein</topology>
    </subcellularLocation>
</comment>
<dbReference type="RefSeq" id="XP_007407334.1">
    <property type="nucleotide sequence ID" value="XM_007407272.1"/>
</dbReference>
<dbReference type="InParanoid" id="F4RDH8"/>
<dbReference type="GO" id="GO:0006629">
    <property type="term" value="P:lipid metabolic process"/>
    <property type="evidence" value="ECO:0007669"/>
    <property type="project" value="InterPro"/>
</dbReference>
<dbReference type="AlphaFoldDB" id="F4RDH8"/>
<feature type="transmembrane region" description="Helical" evidence="8">
    <location>
        <begin position="381"/>
        <end position="401"/>
    </location>
</feature>
<feature type="transmembrane region" description="Helical" evidence="8">
    <location>
        <begin position="342"/>
        <end position="361"/>
    </location>
</feature>
<keyword evidence="6 8" id="KW-1133">Transmembrane helix</keyword>
<gene>
    <name evidence="10" type="ORF">MELLADRAFT_61074</name>
</gene>
<feature type="domain" description="Wax synthase" evidence="9">
    <location>
        <begin position="290"/>
        <end position="366"/>
    </location>
</feature>
<evidence type="ECO:0000256" key="3">
    <source>
        <dbReference type="ARBA" id="ARBA00007282"/>
    </source>
</evidence>
<proteinExistence type="inferred from homology"/>
<evidence type="ECO:0000256" key="7">
    <source>
        <dbReference type="ARBA" id="ARBA00023136"/>
    </source>
</evidence>
<dbReference type="GeneID" id="18929665"/>
<protein>
    <recommendedName>
        <fullName evidence="9">Wax synthase domain-containing protein</fullName>
    </recommendedName>
</protein>
<evidence type="ECO:0000256" key="6">
    <source>
        <dbReference type="ARBA" id="ARBA00022989"/>
    </source>
</evidence>
<comment type="similarity">
    <text evidence="3">Belongs to the wax synthase family.</text>
</comment>
<evidence type="ECO:0000259" key="9">
    <source>
        <dbReference type="Pfam" id="PF13813"/>
    </source>
</evidence>
<dbReference type="VEuPathDB" id="FungiDB:MELLADRAFT_61074"/>
<dbReference type="GO" id="GO:0008374">
    <property type="term" value="F:O-acyltransferase activity"/>
    <property type="evidence" value="ECO:0007669"/>
    <property type="project" value="InterPro"/>
</dbReference>
<comment type="pathway">
    <text evidence="2">Secondary metabolite biosynthesis.</text>
</comment>
<dbReference type="Proteomes" id="UP000001072">
    <property type="component" value="Unassembled WGS sequence"/>
</dbReference>
<dbReference type="EMBL" id="GL883097">
    <property type="protein sequence ID" value="EGG09607.1"/>
    <property type="molecule type" value="Genomic_DNA"/>
</dbReference>
<organism evidence="11">
    <name type="scientific">Melampsora larici-populina (strain 98AG31 / pathotype 3-4-7)</name>
    <name type="common">Poplar leaf rust fungus</name>
    <dbReference type="NCBI Taxonomy" id="747676"/>
    <lineage>
        <taxon>Eukaryota</taxon>
        <taxon>Fungi</taxon>
        <taxon>Dikarya</taxon>
        <taxon>Basidiomycota</taxon>
        <taxon>Pucciniomycotina</taxon>
        <taxon>Pucciniomycetes</taxon>
        <taxon>Pucciniales</taxon>
        <taxon>Melampsoraceae</taxon>
        <taxon>Melampsora</taxon>
    </lineage>
</organism>
<evidence type="ECO:0000256" key="2">
    <source>
        <dbReference type="ARBA" id="ARBA00005179"/>
    </source>
</evidence>
<evidence type="ECO:0000313" key="11">
    <source>
        <dbReference type="Proteomes" id="UP000001072"/>
    </source>
</evidence>
<evidence type="ECO:0000256" key="1">
    <source>
        <dbReference type="ARBA" id="ARBA00004141"/>
    </source>
</evidence>
<name>F4RDH8_MELLP</name>
<dbReference type="HOGENOM" id="CLU_030439_0_0_1"/>
<dbReference type="Pfam" id="PF13813">
    <property type="entry name" value="MBOAT_2"/>
    <property type="match status" value="1"/>
</dbReference>
<reference evidence="11" key="1">
    <citation type="journal article" date="2011" name="Proc. Natl. Acad. Sci. U.S.A.">
        <title>Obligate biotrophy features unraveled by the genomic analysis of rust fungi.</title>
        <authorList>
            <person name="Duplessis S."/>
            <person name="Cuomo C.A."/>
            <person name="Lin Y.-C."/>
            <person name="Aerts A."/>
            <person name="Tisserant E."/>
            <person name="Veneault-Fourrey C."/>
            <person name="Joly D.L."/>
            <person name="Hacquard S."/>
            <person name="Amselem J."/>
            <person name="Cantarel B.L."/>
            <person name="Chiu R."/>
            <person name="Coutinho P.M."/>
            <person name="Feau N."/>
            <person name="Field M."/>
            <person name="Frey P."/>
            <person name="Gelhaye E."/>
            <person name="Goldberg J."/>
            <person name="Grabherr M.G."/>
            <person name="Kodira C.D."/>
            <person name="Kohler A."/>
            <person name="Kuees U."/>
            <person name="Lindquist E.A."/>
            <person name="Lucas S.M."/>
            <person name="Mago R."/>
            <person name="Mauceli E."/>
            <person name="Morin E."/>
            <person name="Murat C."/>
            <person name="Pangilinan J.L."/>
            <person name="Park R."/>
            <person name="Pearson M."/>
            <person name="Quesneville H."/>
            <person name="Rouhier N."/>
            <person name="Sakthikumar S."/>
            <person name="Salamov A.A."/>
            <person name="Schmutz J."/>
            <person name="Selles B."/>
            <person name="Shapiro H."/>
            <person name="Tanguay P."/>
            <person name="Tuskan G.A."/>
            <person name="Henrissat B."/>
            <person name="Van de Peer Y."/>
            <person name="Rouze P."/>
            <person name="Ellis J.G."/>
            <person name="Dodds P.N."/>
            <person name="Schein J.E."/>
            <person name="Zhong S."/>
            <person name="Hamelin R.C."/>
            <person name="Grigoriev I.V."/>
            <person name="Szabo L.J."/>
            <person name="Martin F."/>
        </authorList>
    </citation>
    <scope>NUCLEOTIDE SEQUENCE [LARGE SCALE GENOMIC DNA]</scope>
    <source>
        <strain evidence="11">98AG31 / pathotype 3-4-7</strain>
    </source>
</reference>
<dbReference type="KEGG" id="mlr:MELLADRAFT_61074"/>
<feature type="transmembrane region" description="Helical" evidence="8">
    <location>
        <begin position="313"/>
        <end position="330"/>
    </location>
</feature>
<dbReference type="PANTHER" id="PTHR31595">
    <property type="entry name" value="LONG-CHAIN-ALCOHOL O-FATTY-ACYLTRANSFERASE 3-RELATED"/>
    <property type="match status" value="1"/>
</dbReference>
<accession>F4RDH8</accession>
<dbReference type="OrthoDB" id="1077582at2759"/>
<keyword evidence="11" id="KW-1185">Reference proteome</keyword>
<keyword evidence="4" id="KW-0808">Transferase</keyword>
<dbReference type="GO" id="GO:0016020">
    <property type="term" value="C:membrane"/>
    <property type="evidence" value="ECO:0007669"/>
    <property type="project" value="UniProtKB-SubCell"/>
</dbReference>
<keyword evidence="5 8" id="KW-0812">Transmembrane</keyword>
<dbReference type="InterPro" id="IPR032805">
    <property type="entry name" value="Wax_synthase_dom"/>
</dbReference>
<evidence type="ECO:0000256" key="8">
    <source>
        <dbReference type="SAM" id="Phobius"/>
    </source>
</evidence>
<dbReference type="PANTHER" id="PTHR31595:SF57">
    <property type="entry name" value="OS04G0481900 PROTEIN"/>
    <property type="match status" value="1"/>
</dbReference>
<evidence type="ECO:0000313" key="10">
    <source>
        <dbReference type="EMBL" id="EGG09607.1"/>
    </source>
</evidence>
<evidence type="ECO:0000256" key="5">
    <source>
        <dbReference type="ARBA" id="ARBA00022692"/>
    </source>
</evidence>
<dbReference type="InterPro" id="IPR044851">
    <property type="entry name" value="Wax_synthase"/>
</dbReference>
<sequence>MTSAFNPRNITISLSQERLVATHIISAVAKVKVSSPLIAFTLLCFQCALLHPSFAHSRLSRMIRISLTPINFFTMLSLSFQCISRPAEPSDMLKDMFTMSFMWFMAIKSLEWGFAKGSYYTRSLVQVNGVERWEKVKGSDEAYKKLQEAEPCNVFKLASWTLLQVTSFRGLQFTYGPAIAANNQSTFELLWRMFRVNTCLSIALSFLVLTRDASLGTPKSALLSLGVPNFPGLNLLSETLYTACFGIWVACSVDNMFNSLTLLATCAHKIAISLNCPQDILELCDPKYFPSAFDSPHKSSSIAHFWGKGWHTILQRMFLISGGLPIAWLVKRLGASHRVVRLAGMFGVFASSAFLHEYGALRTAQRVNPNLDLSTWVPGSIIYFMLQPLAILVEPFVIPLIPQRLGGGRLWVWTFGLLAAFPFRDQFLVGMRIHQDVPPLEKWSMIYMLKPVKM</sequence>
<keyword evidence="7 8" id="KW-0472">Membrane</keyword>